<dbReference type="Pfam" id="PF13515">
    <property type="entry name" value="FUSC_2"/>
    <property type="match status" value="1"/>
</dbReference>
<feature type="compositionally biased region" description="Acidic residues" evidence="5">
    <location>
        <begin position="183"/>
        <end position="194"/>
    </location>
</feature>
<accession>A0A8H7QGD1</accession>
<feature type="region of interest" description="Disordered" evidence="5">
    <location>
        <begin position="516"/>
        <end position="560"/>
    </location>
</feature>
<dbReference type="InterPro" id="IPR052430">
    <property type="entry name" value="IVT-Associated"/>
</dbReference>
<keyword evidence="10" id="KW-1185">Reference proteome</keyword>
<dbReference type="EMBL" id="JAEPRD010000330">
    <property type="protein sequence ID" value="KAG2191988.1"/>
    <property type="molecule type" value="Genomic_DNA"/>
</dbReference>
<evidence type="ECO:0000256" key="3">
    <source>
        <dbReference type="ARBA" id="ARBA00022989"/>
    </source>
</evidence>
<feature type="transmembrane region" description="Helical" evidence="6">
    <location>
        <begin position="899"/>
        <end position="916"/>
    </location>
</feature>
<keyword evidence="3 6" id="KW-1133">Transmembrane helix</keyword>
<gene>
    <name evidence="9" type="ORF">INT47_000780</name>
</gene>
<feature type="transmembrane region" description="Helical" evidence="6">
    <location>
        <begin position="849"/>
        <end position="868"/>
    </location>
</feature>
<evidence type="ECO:0000313" key="9">
    <source>
        <dbReference type="EMBL" id="KAG2191988.1"/>
    </source>
</evidence>
<feature type="region of interest" description="Disordered" evidence="5">
    <location>
        <begin position="144"/>
        <end position="205"/>
    </location>
</feature>
<dbReference type="InterPro" id="IPR049453">
    <property type="entry name" value="Memb_transporter_dom"/>
</dbReference>
<evidence type="ECO:0000256" key="5">
    <source>
        <dbReference type="SAM" id="MobiDB-lite"/>
    </source>
</evidence>
<dbReference type="Pfam" id="PF10334">
    <property type="entry name" value="BRE4"/>
    <property type="match status" value="1"/>
</dbReference>
<feature type="transmembrane region" description="Helical" evidence="6">
    <location>
        <begin position="343"/>
        <end position="360"/>
    </location>
</feature>
<evidence type="ECO:0000313" key="10">
    <source>
        <dbReference type="Proteomes" id="UP000603453"/>
    </source>
</evidence>
<reference evidence="9" key="1">
    <citation type="submission" date="2020-12" db="EMBL/GenBank/DDBJ databases">
        <title>Metabolic potential, ecology and presence of endohyphal bacteria is reflected in genomic diversity of Mucoromycotina.</title>
        <authorList>
            <person name="Muszewska A."/>
            <person name="Okrasinska A."/>
            <person name="Steczkiewicz K."/>
            <person name="Drgas O."/>
            <person name="Orlowska M."/>
            <person name="Perlinska-Lenart U."/>
            <person name="Aleksandrzak-Piekarczyk T."/>
            <person name="Szatraj K."/>
            <person name="Zielenkiewicz U."/>
            <person name="Pilsyk S."/>
            <person name="Malc E."/>
            <person name="Mieczkowski P."/>
            <person name="Kruszewska J.S."/>
            <person name="Biernat P."/>
            <person name="Pawlowska J."/>
        </authorList>
    </citation>
    <scope>NUCLEOTIDE SEQUENCE</scope>
    <source>
        <strain evidence="9">WA0000017839</strain>
    </source>
</reference>
<feature type="domain" description="Integral membrane bound transporter" evidence="8">
    <location>
        <begin position="823"/>
        <end position="946"/>
    </location>
</feature>
<evidence type="ECO:0008006" key="11">
    <source>
        <dbReference type="Google" id="ProtNLM"/>
    </source>
</evidence>
<evidence type="ECO:0000256" key="1">
    <source>
        <dbReference type="ARBA" id="ARBA00004141"/>
    </source>
</evidence>
<evidence type="ECO:0000256" key="4">
    <source>
        <dbReference type="ARBA" id="ARBA00023136"/>
    </source>
</evidence>
<evidence type="ECO:0000259" key="8">
    <source>
        <dbReference type="Pfam" id="PF13515"/>
    </source>
</evidence>
<feature type="transmembrane region" description="Helical" evidence="6">
    <location>
        <begin position="315"/>
        <end position="336"/>
    </location>
</feature>
<sequence>MSSLESECTDPSPCQTKTRPSGIYNLFNNSDKPLNAFIITSKPPPITYTDTVADNTYHDFTPSSLGRSSAYFTASLPNSDSWSYQDQVDPSLYDLSRTNSTSSYLDNQSDYEVILDDGSRQKRTISLSTIKQISSRQHIPSTPSFIDNLISKDRRRHSKSKETTRLLPHDDKNLHMPLSLSSDSEDNDHDDDDNNITYPSKRSSGGMVKRLYRKLNQWQHHHLTLSHQQKMVLKCSFAYMIGSLFTFVPTLNALCGTHIASHMAATVTVFFNPAKSVGGMVEAAGFGWLYTLAALTLSIASMYTTDFFLEHQMPTTAAVISLGVWLAGSTFVISYLKAKINTPSILTASGLAFIILFTVIVRQGSGTETEFDFDIITETFSIVAIGSAISAIVCIFIWPMSASQKLRSNIDASLSSTKILLKLLTKTFLLDADLPEFAANKTLETALKSHRTSFTSLKPALKEAKLEFYNLAMKKHADGYHKIVESLERLAQHVGGLKSSCGLQVEVMHQTRPSYYGAIPPNSSSRQEKETYNLKAGPQRKKMETELKREKQDSKTAAEATTSTSYFDIISENPITGNDGNNKGRPEKKEGALVQFIQTVRSPMKSLAYTCKQTIIHLQARFLKKTTHATPSFVLMRQNLASAIELFETSQHQAMIRFYQRRFKKYHRNIKTSDNLHTLFLEQQQEFPADDIFLVYFFVFCLLEFAKELMTLVESVQLVFEDMEEMDKTNSVFAWAKFLFTKNAYHQEVYDTQDMFIPNNNHTINTLHTPEPKTKLRRFLLKLWGFFSEFRTYRVKFAFKSMLTAELISVLAFIPATRPYFTDFKMEWTLITVMAVMMPTVGGTNLGAVLRIFATVLGCILAAVTYTIFHDNTFMLWLFTWLISIPSFWMILNHKHGRFGLFTLLAYNLVVLYKFNHSDDDSINVFTLTWMRCAAVSLGVVIGLIVTAYVWPYEARTQVRKGLSDLLLRLSWLYKQLVSVYSEDGEEDYTQLSRHIDTQSEDIVYPLSLLTRRNKARAIALQKIELSIQLNIFDLQVLLQHAPNEPRLKGPFPAKAYGAMIDCCQSILDKFLSLRIVILKDVWAIHVRRNFLMPASQEFMEMAGNVFLYFYLLASALQLKTPLPPYLPPAEKTRQLLMHKLQELPLVMEESMQQHRLGKEKRDECYMVYYAYVVLMENIIRELDMLGGHMKDLFGSLVPADQWARCFGQGLDLEQNDYIK</sequence>
<dbReference type="PANTHER" id="PTHR47804:SF1">
    <property type="entry name" value="DUF2421 DOMAIN-CONTAINING PROTEIN"/>
    <property type="match status" value="1"/>
</dbReference>
<keyword evidence="4 6" id="KW-0472">Membrane</keyword>
<proteinExistence type="predicted"/>
<dbReference type="GO" id="GO:0016020">
    <property type="term" value="C:membrane"/>
    <property type="evidence" value="ECO:0007669"/>
    <property type="project" value="UniProtKB-SubCell"/>
</dbReference>
<feature type="transmembrane region" description="Helical" evidence="6">
    <location>
        <begin position="928"/>
        <end position="951"/>
    </location>
</feature>
<name>A0A8H7QGD1_9FUNG</name>
<keyword evidence="2 6" id="KW-0812">Transmembrane</keyword>
<feature type="transmembrane region" description="Helical" evidence="6">
    <location>
        <begin position="237"/>
        <end position="260"/>
    </location>
</feature>
<comment type="subcellular location">
    <subcellularLocation>
        <location evidence="1">Membrane</location>
        <topology evidence="1">Multi-pass membrane protein</topology>
    </subcellularLocation>
</comment>
<feature type="compositionally biased region" description="Basic and acidic residues" evidence="5">
    <location>
        <begin position="541"/>
        <end position="556"/>
    </location>
</feature>
<feature type="domain" description="DUF2421" evidence="7">
    <location>
        <begin position="952"/>
        <end position="1195"/>
    </location>
</feature>
<feature type="transmembrane region" description="Helical" evidence="6">
    <location>
        <begin position="874"/>
        <end position="892"/>
    </location>
</feature>
<feature type="transmembrane region" description="Helical" evidence="6">
    <location>
        <begin position="380"/>
        <end position="398"/>
    </location>
</feature>
<dbReference type="PANTHER" id="PTHR47804">
    <property type="entry name" value="60S RIBOSOMAL PROTEIN L19"/>
    <property type="match status" value="1"/>
</dbReference>
<evidence type="ECO:0000256" key="2">
    <source>
        <dbReference type="ARBA" id="ARBA00022692"/>
    </source>
</evidence>
<comment type="caution">
    <text evidence="9">The sequence shown here is derived from an EMBL/GenBank/DDBJ whole genome shotgun (WGS) entry which is preliminary data.</text>
</comment>
<dbReference type="Proteomes" id="UP000603453">
    <property type="component" value="Unassembled WGS sequence"/>
</dbReference>
<evidence type="ECO:0000259" key="7">
    <source>
        <dbReference type="Pfam" id="PF10334"/>
    </source>
</evidence>
<protein>
    <recommendedName>
        <fullName evidence="11">DUF2421 domain-containing protein</fullName>
    </recommendedName>
</protein>
<feature type="compositionally biased region" description="Basic and acidic residues" evidence="5">
    <location>
        <begin position="160"/>
        <end position="174"/>
    </location>
</feature>
<dbReference type="InterPro" id="IPR018820">
    <property type="entry name" value="BRE4-related_DUF2421"/>
</dbReference>
<organism evidence="9 10">
    <name type="scientific">Mucor saturninus</name>
    <dbReference type="NCBI Taxonomy" id="64648"/>
    <lineage>
        <taxon>Eukaryota</taxon>
        <taxon>Fungi</taxon>
        <taxon>Fungi incertae sedis</taxon>
        <taxon>Mucoromycota</taxon>
        <taxon>Mucoromycotina</taxon>
        <taxon>Mucoromycetes</taxon>
        <taxon>Mucorales</taxon>
        <taxon>Mucorineae</taxon>
        <taxon>Mucoraceae</taxon>
        <taxon>Mucor</taxon>
    </lineage>
</organism>
<dbReference type="AlphaFoldDB" id="A0A8H7QGD1"/>
<feature type="transmembrane region" description="Helical" evidence="6">
    <location>
        <begin position="281"/>
        <end position="303"/>
    </location>
</feature>
<dbReference type="OrthoDB" id="68611at2759"/>
<evidence type="ECO:0000256" key="6">
    <source>
        <dbReference type="SAM" id="Phobius"/>
    </source>
</evidence>